<keyword evidence="1" id="KW-0472">Membrane</keyword>
<dbReference type="EMBL" id="VULR01000013">
    <property type="protein sequence ID" value="MSS43950.1"/>
    <property type="molecule type" value="Genomic_DNA"/>
</dbReference>
<comment type="caution">
    <text evidence="2">The sequence shown here is derived from an EMBL/GenBank/DDBJ whole genome shotgun (WGS) entry which is preliminary data.</text>
</comment>
<gene>
    <name evidence="2" type="ORF">FYJ27_09450</name>
</gene>
<accession>A0A844FJ15</accession>
<feature type="transmembrane region" description="Helical" evidence="1">
    <location>
        <begin position="42"/>
        <end position="64"/>
    </location>
</feature>
<reference evidence="2 3" key="1">
    <citation type="submission" date="2019-08" db="EMBL/GenBank/DDBJ databases">
        <title>In-depth cultivation of the pig gut microbiome towards novel bacterial diversity and tailored functional studies.</title>
        <authorList>
            <person name="Wylensek D."/>
            <person name="Hitch T.C.A."/>
            <person name="Clavel T."/>
        </authorList>
    </citation>
    <scope>NUCLEOTIDE SEQUENCE [LARGE SCALE GENOMIC DNA]</scope>
    <source>
        <strain evidence="2 3">Med78-601-WT-4W-RMD-3</strain>
    </source>
</reference>
<dbReference type="Proteomes" id="UP000462760">
    <property type="component" value="Unassembled WGS sequence"/>
</dbReference>
<organism evidence="2 3">
    <name type="scientific">Anaerosalibacter bizertensis</name>
    <dbReference type="NCBI Taxonomy" id="932217"/>
    <lineage>
        <taxon>Bacteria</taxon>
        <taxon>Bacillati</taxon>
        <taxon>Bacillota</taxon>
        <taxon>Tissierellia</taxon>
        <taxon>Tissierellales</taxon>
        <taxon>Sporanaerobacteraceae</taxon>
        <taxon>Anaerosalibacter</taxon>
    </lineage>
</organism>
<feature type="transmembrane region" description="Helical" evidence="1">
    <location>
        <begin position="142"/>
        <end position="164"/>
    </location>
</feature>
<dbReference type="RefSeq" id="WP_154484623.1">
    <property type="nucleotide sequence ID" value="NZ_JAHLOA010000015.1"/>
</dbReference>
<dbReference type="GO" id="GO:0022857">
    <property type="term" value="F:transmembrane transporter activity"/>
    <property type="evidence" value="ECO:0007669"/>
    <property type="project" value="InterPro"/>
</dbReference>
<feature type="transmembrane region" description="Helical" evidence="1">
    <location>
        <begin position="107"/>
        <end position="130"/>
    </location>
</feature>
<protein>
    <submittedName>
        <fullName evidence="2">ECF transporter S component</fullName>
    </submittedName>
</protein>
<dbReference type="InterPro" id="IPR024529">
    <property type="entry name" value="ECF_trnsprt_substrate-spec"/>
</dbReference>
<dbReference type="Pfam" id="PF12822">
    <property type="entry name" value="ECF_trnsprt"/>
    <property type="match status" value="1"/>
</dbReference>
<keyword evidence="1" id="KW-1133">Transmembrane helix</keyword>
<dbReference type="Gene3D" id="1.10.1760.20">
    <property type="match status" value="1"/>
</dbReference>
<sequence length="174" mass="18701">MKYKTKDLVMAAVLLAIGIVLPMAFHMSGIKGSIFSPMHLPVLLAGLILGPSLGLVVGILAPILNSLITGMPQIPFLWIMVVELGFYGLISGLLYKKIGMKLMPSLIFSMIIGRIGGALSIILFTLVFGLKLPSPMLFLKGSTITAIPGIIIQILLIPILVNFYSNKNRSILGQ</sequence>
<evidence type="ECO:0000313" key="3">
    <source>
        <dbReference type="Proteomes" id="UP000462760"/>
    </source>
</evidence>
<feature type="transmembrane region" description="Helical" evidence="1">
    <location>
        <begin position="76"/>
        <end position="95"/>
    </location>
</feature>
<keyword evidence="1" id="KW-0812">Transmembrane</keyword>
<evidence type="ECO:0000256" key="1">
    <source>
        <dbReference type="SAM" id="Phobius"/>
    </source>
</evidence>
<feature type="transmembrane region" description="Helical" evidence="1">
    <location>
        <begin position="12"/>
        <end position="30"/>
    </location>
</feature>
<dbReference type="OrthoDB" id="9815422at2"/>
<name>A0A844FJ15_9FIRM</name>
<proteinExistence type="predicted"/>
<dbReference type="AlphaFoldDB" id="A0A844FJ15"/>
<evidence type="ECO:0000313" key="2">
    <source>
        <dbReference type="EMBL" id="MSS43950.1"/>
    </source>
</evidence>